<dbReference type="EMBL" id="SNXX01000006">
    <property type="protein sequence ID" value="TDP96974.1"/>
    <property type="molecule type" value="Genomic_DNA"/>
</dbReference>
<dbReference type="GO" id="GO:0005886">
    <property type="term" value="C:plasma membrane"/>
    <property type="evidence" value="ECO:0007669"/>
    <property type="project" value="TreeGrafter"/>
</dbReference>
<protein>
    <submittedName>
        <fullName evidence="5">Type IV pilus assembly protein PilB</fullName>
    </submittedName>
</protein>
<comment type="caution">
    <text evidence="5">The sequence shown here is derived from an EMBL/GenBank/DDBJ whole genome shotgun (WGS) entry which is preliminary data.</text>
</comment>
<dbReference type="Gene3D" id="3.40.50.300">
    <property type="entry name" value="P-loop containing nucleotide triphosphate hydrolases"/>
    <property type="match status" value="1"/>
</dbReference>
<dbReference type="RefSeq" id="WP_133530007.1">
    <property type="nucleotide sequence ID" value="NZ_SNXX01000006.1"/>
</dbReference>
<organism evidence="5 6">
    <name type="scientific">Halanaerobium saccharolyticum</name>
    <dbReference type="NCBI Taxonomy" id="43595"/>
    <lineage>
        <taxon>Bacteria</taxon>
        <taxon>Bacillati</taxon>
        <taxon>Bacillota</taxon>
        <taxon>Clostridia</taxon>
        <taxon>Halanaerobiales</taxon>
        <taxon>Halanaerobiaceae</taxon>
        <taxon>Halanaerobium</taxon>
    </lineage>
</organism>
<reference evidence="5 6" key="1">
    <citation type="submission" date="2019-03" db="EMBL/GenBank/DDBJ databases">
        <title>Subsurface microbial communities from deep shales in Ohio and West Virginia, USA.</title>
        <authorList>
            <person name="Wrighton K."/>
        </authorList>
    </citation>
    <scope>NUCLEOTIDE SEQUENCE [LARGE SCALE GENOMIC DNA]</scope>
    <source>
        <strain evidence="5 6">MSL 7</strain>
    </source>
</reference>
<comment type="similarity">
    <text evidence="1">Belongs to the GSP E family.</text>
</comment>
<name>A0A4R6SBM5_9FIRM</name>
<dbReference type="PROSITE" id="PS00662">
    <property type="entry name" value="T2SP_E"/>
    <property type="match status" value="1"/>
</dbReference>
<evidence type="ECO:0000313" key="6">
    <source>
        <dbReference type="Proteomes" id="UP000295176"/>
    </source>
</evidence>
<evidence type="ECO:0000256" key="2">
    <source>
        <dbReference type="ARBA" id="ARBA00022741"/>
    </source>
</evidence>
<dbReference type="InterPro" id="IPR001482">
    <property type="entry name" value="T2SS/T4SS_dom"/>
</dbReference>
<dbReference type="AlphaFoldDB" id="A0A4R6SBM5"/>
<dbReference type="Proteomes" id="UP000295176">
    <property type="component" value="Unassembled WGS sequence"/>
</dbReference>
<dbReference type="Pfam" id="PF00437">
    <property type="entry name" value="T2SSE"/>
    <property type="match status" value="1"/>
</dbReference>
<dbReference type="InterPro" id="IPR037257">
    <property type="entry name" value="T2SS_E_N_sf"/>
</dbReference>
<dbReference type="CDD" id="cd01129">
    <property type="entry name" value="PulE-GspE-like"/>
    <property type="match status" value="1"/>
</dbReference>
<proteinExistence type="inferred from homology"/>
<accession>A0A4R6SBM5</accession>
<evidence type="ECO:0000256" key="3">
    <source>
        <dbReference type="ARBA" id="ARBA00022840"/>
    </source>
</evidence>
<dbReference type="GO" id="GO:0016887">
    <property type="term" value="F:ATP hydrolysis activity"/>
    <property type="evidence" value="ECO:0007669"/>
    <property type="project" value="TreeGrafter"/>
</dbReference>
<evidence type="ECO:0000259" key="4">
    <source>
        <dbReference type="PROSITE" id="PS00662"/>
    </source>
</evidence>
<evidence type="ECO:0000313" key="5">
    <source>
        <dbReference type="EMBL" id="TDP96974.1"/>
    </source>
</evidence>
<dbReference type="PANTHER" id="PTHR30258:SF1">
    <property type="entry name" value="PROTEIN TRANSPORT PROTEIN HOFB HOMOLOG"/>
    <property type="match status" value="1"/>
</dbReference>
<keyword evidence="2" id="KW-0547">Nucleotide-binding</keyword>
<dbReference type="InterPro" id="IPR027417">
    <property type="entry name" value="P-loop_NTPase"/>
</dbReference>
<feature type="domain" description="Bacterial type II secretion system protein E" evidence="4">
    <location>
        <begin position="377"/>
        <end position="391"/>
    </location>
</feature>
<gene>
    <name evidence="5" type="ORF">C7957_10669</name>
</gene>
<dbReference type="PANTHER" id="PTHR30258">
    <property type="entry name" value="TYPE II SECRETION SYSTEM PROTEIN GSPE-RELATED"/>
    <property type="match status" value="1"/>
</dbReference>
<dbReference type="SUPFAM" id="SSF160246">
    <property type="entry name" value="EspE N-terminal domain-like"/>
    <property type="match status" value="1"/>
</dbReference>
<dbReference type="GO" id="GO:0005524">
    <property type="term" value="F:ATP binding"/>
    <property type="evidence" value="ECO:0007669"/>
    <property type="project" value="UniProtKB-KW"/>
</dbReference>
<sequence>MQSFCEFLYNKYSFSPQNQLKIKEKTETEGIKALIDYLREEKLLTEDELLQAVAAYFEIDLFRHSKIKAVKNSKLQLDISQVEKYSLILLSEAEGEYLFGTLYPPDLFLEENLKFKFKDNIKFYLMSEAEFKEKKNLIYSNYFQLDQQELLSELGDFKKIDSRDIDSLKNIVEDAPVVKLLNKILTEAISLNASDIHLEKKKNYFKVRYRIDGILKSYYNLPAEIAAAVISRIKIISAMDITVRHLPQDGKMEFEFQNSNYDIRTSVIPTIYGEKAVLRLLLRNNRLLKVEELNFSSYNLNRFEKIFNYNSGIILLSGPTGSGKTTTLFSILNRLAAEKNNIITVENPVEYRLELLNQIEINEAQGLSFPVVLRSILRQDPDIIMIGEIRDKETAEIAVRAAVTGHLVLSTIHTIDSISAVSRLLDMGIAPYLISSTLNAVVAQRLLRKLCPHCRKKRNLKAEEKNLISEQKSKFLYQAAGCEKCNDGYQGRTTAAEVLLINPKLRQLINQQAEYGLLKREAEASGMISLADAAFEKLKKGITSWEEILRVIELQS</sequence>
<keyword evidence="3" id="KW-0067">ATP-binding</keyword>
<evidence type="ECO:0000256" key="1">
    <source>
        <dbReference type="ARBA" id="ARBA00006611"/>
    </source>
</evidence>
<dbReference type="SUPFAM" id="SSF52540">
    <property type="entry name" value="P-loop containing nucleoside triphosphate hydrolases"/>
    <property type="match status" value="1"/>
</dbReference>
<dbReference type="Gene3D" id="3.30.450.90">
    <property type="match status" value="1"/>
</dbReference>